<accession>A0A4R4RWR6</accession>
<comment type="similarity">
    <text evidence="1">Belongs to the ROK (NagC/XylR) family.</text>
</comment>
<keyword evidence="4" id="KW-1185">Reference proteome</keyword>
<dbReference type="Proteomes" id="UP000295621">
    <property type="component" value="Unassembled WGS sequence"/>
</dbReference>
<feature type="region of interest" description="Disordered" evidence="2">
    <location>
        <begin position="1"/>
        <end position="23"/>
    </location>
</feature>
<dbReference type="RefSeq" id="WP_131979048.1">
    <property type="nucleotide sequence ID" value="NZ_SMKL01000005.1"/>
</dbReference>
<dbReference type="Gene3D" id="3.30.420.40">
    <property type="match status" value="2"/>
</dbReference>
<dbReference type="CDD" id="cd23763">
    <property type="entry name" value="ASKHA_ATPase_ROK"/>
    <property type="match status" value="1"/>
</dbReference>
<proteinExistence type="inferred from homology"/>
<dbReference type="EMBL" id="SMKL01000005">
    <property type="protein sequence ID" value="TDC54164.1"/>
    <property type="molecule type" value="Genomic_DNA"/>
</dbReference>
<dbReference type="PANTHER" id="PTHR18964">
    <property type="entry name" value="ROK (REPRESSOR, ORF, KINASE) FAMILY"/>
    <property type="match status" value="1"/>
</dbReference>
<dbReference type="InterPro" id="IPR049874">
    <property type="entry name" value="ROK_cs"/>
</dbReference>
<reference evidence="3 4" key="1">
    <citation type="submission" date="2019-02" db="EMBL/GenBank/DDBJ databases">
        <title>Draft genome sequences of novel Actinobacteria.</title>
        <authorList>
            <person name="Sahin N."/>
            <person name="Ay H."/>
            <person name="Saygin H."/>
        </authorList>
    </citation>
    <scope>NUCLEOTIDE SEQUENCE [LARGE SCALE GENOMIC DNA]</scope>
    <source>
        <strain evidence="3 4">KC603</strain>
    </source>
</reference>
<dbReference type="InterPro" id="IPR043129">
    <property type="entry name" value="ATPase_NBD"/>
</dbReference>
<dbReference type="PROSITE" id="PS01125">
    <property type="entry name" value="ROK"/>
    <property type="match status" value="1"/>
</dbReference>
<dbReference type="OrthoDB" id="8772678at2"/>
<dbReference type="AlphaFoldDB" id="A0A4R4RWR6"/>
<sequence length="354" mass="35032">MNEARQSQGGRPVPPVPGGGGRAPAPAVLSLDIGGTKLAVGVVTADGEVHGLLIEPTRRWEGPDAVIARLFELGHRAVAAAGLDRPVDAVGISCGGPLDSSTGVLISPPHLPGWLDVPLGSMARDEFGVPAFLENDATAAALGEHRFGAARGVRTMIYLTISTGVGGGAVIDGRLHRGAAGNGGELGHLMVRPGGRLCSCGRRGCLEAYVSGTNIAERAAEGLGGPGSAGSSLAGLDPLTAADVAAAALAGDAYARAVWTDTTDVLGQALTDLVNVFEPELVVLGGGVTRAGAMLLDPVAEAVARDAMPPAAKAARVVLAGLGDVVCVVGAGVVALDVLAASSGASGTTEAEHA</sequence>
<dbReference type="SUPFAM" id="SSF53067">
    <property type="entry name" value="Actin-like ATPase domain"/>
    <property type="match status" value="1"/>
</dbReference>
<gene>
    <name evidence="3" type="ORF">E1212_03240</name>
</gene>
<organism evidence="3 4">
    <name type="scientific">Jiangella ureilytica</name>
    <dbReference type="NCBI Taxonomy" id="2530374"/>
    <lineage>
        <taxon>Bacteria</taxon>
        <taxon>Bacillati</taxon>
        <taxon>Actinomycetota</taxon>
        <taxon>Actinomycetes</taxon>
        <taxon>Jiangellales</taxon>
        <taxon>Jiangellaceae</taxon>
        <taxon>Jiangella</taxon>
    </lineage>
</organism>
<protein>
    <submittedName>
        <fullName evidence="3">ROK family protein</fullName>
    </submittedName>
</protein>
<dbReference type="PANTHER" id="PTHR18964:SF149">
    <property type="entry name" value="BIFUNCTIONAL UDP-N-ACETYLGLUCOSAMINE 2-EPIMERASE_N-ACETYLMANNOSAMINE KINASE"/>
    <property type="match status" value="1"/>
</dbReference>
<comment type="caution">
    <text evidence="3">The sequence shown here is derived from an EMBL/GenBank/DDBJ whole genome shotgun (WGS) entry which is preliminary data.</text>
</comment>
<evidence type="ECO:0000313" key="3">
    <source>
        <dbReference type="EMBL" id="TDC54164.1"/>
    </source>
</evidence>
<name>A0A4R4RWR6_9ACTN</name>
<dbReference type="Pfam" id="PF00480">
    <property type="entry name" value="ROK"/>
    <property type="match status" value="1"/>
</dbReference>
<evidence type="ECO:0000256" key="1">
    <source>
        <dbReference type="ARBA" id="ARBA00006479"/>
    </source>
</evidence>
<evidence type="ECO:0000256" key="2">
    <source>
        <dbReference type="SAM" id="MobiDB-lite"/>
    </source>
</evidence>
<evidence type="ECO:0000313" key="4">
    <source>
        <dbReference type="Proteomes" id="UP000295621"/>
    </source>
</evidence>
<dbReference type="InterPro" id="IPR000600">
    <property type="entry name" value="ROK"/>
</dbReference>